<dbReference type="PANTHER" id="PTHR30531:SF12">
    <property type="entry name" value="FLAGELLAR BIOSYNTHETIC PROTEIN FLHB"/>
    <property type="match status" value="1"/>
</dbReference>
<evidence type="ECO:0000313" key="5">
    <source>
        <dbReference type="Proteomes" id="UP000268094"/>
    </source>
</evidence>
<dbReference type="InterPro" id="IPR029025">
    <property type="entry name" value="T3SS_substrate_exporter_C"/>
</dbReference>
<feature type="region of interest" description="Disordered" evidence="2">
    <location>
        <begin position="1"/>
        <end position="26"/>
    </location>
</feature>
<name>A0A3A8IVQ3_9BACT</name>
<feature type="transmembrane region" description="Helical" evidence="3">
    <location>
        <begin position="178"/>
        <end position="200"/>
    </location>
</feature>
<accession>A0A3A8IVQ3</accession>
<evidence type="ECO:0000256" key="3">
    <source>
        <dbReference type="SAM" id="Phobius"/>
    </source>
</evidence>
<dbReference type="PANTHER" id="PTHR30531">
    <property type="entry name" value="FLAGELLAR BIOSYNTHETIC PROTEIN FLHB"/>
    <property type="match status" value="1"/>
</dbReference>
<dbReference type="RefSeq" id="WP_120542837.1">
    <property type="nucleotide sequence ID" value="NZ_RAVZ01000169.1"/>
</dbReference>
<gene>
    <name evidence="4" type="ORF">D7V88_23220</name>
</gene>
<feature type="transmembrane region" description="Helical" evidence="3">
    <location>
        <begin position="84"/>
        <end position="104"/>
    </location>
</feature>
<dbReference type="GO" id="GO:0009306">
    <property type="term" value="P:protein secretion"/>
    <property type="evidence" value="ECO:0007669"/>
    <property type="project" value="InterPro"/>
</dbReference>
<dbReference type="AlphaFoldDB" id="A0A3A8IVQ3"/>
<dbReference type="GO" id="GO:0005886">
    <property type="term" value="C:plasma membrane"/>
    <property type="evidence" value="ECO:0007669"/>
    <property type="project" value="TreeGrafter"/>
</dbReference>
<sequence length="348" mass="38169">MSGEKTEQPTARRLREARRKGQFPRSRMLSSSAATLGGLLAFTAFAPEGFARLKDWAARLLLEQTLPGAWEEGAWVAARLCGPALGGALAASLAVSVATVGFEMDARHAAPKFERINPAAGLKRLFSLQPLVEMGKALVVATLLALWVWSEVDTVGPDALRTAWLDGTRGMEFLVGRLAALLVQLAWVVLGCGAVDYALARRRHLRDLMMTREEVRREHKESEGDPRHKGQRKALHRQLAQGGPARGVQKATAVIVNPTHIAVALRYEAGECDAPYLVAKGREEDALALKEEARRQGIPVIRDVPLARSLIHFDVGESIPEELYQAAAVVLRTAMETRETDDRPRRQT</sequence>
<evidence type="ECO:0000256" key="1">
    <source>
        <dbReference type="ARBA" id="ARBA00010690"/>
    </source>
</evidence>
<keyword evidence="3" id="KW-1133">Transmembrane helix</keyword>
<organism evidence="4 5">
    <name type="scientific">Corallococcus terminator</name>
    <dbReference type="NCBI Taxonomy" id="2316733"/>
    <lineage>
        <taxon>Bacteria</taxon>
        <taxon>Pseudomonadati</taxon>
        <taxon>Myxococcota</taxon>
        <taxon>Myxococcia</taxon>
        <taxon>Myxococcales</taxon>
        <taxon>Cystobacterineae</taxon>
        <taxon>Myxococcaceae</taxon>
        <taxon>Corallococcus</taxon>
    </lineage>
</organism>
<dbReference type="Pfam" id="PF01312">
    <property type="entry name" value="Bac_export_2"/>
    <property type="match status" value="1"/>
</dbReference>
<dbReference type="PRINTS" id="PR00950">
    <property type="entry name" value="TYPE3IMSPROT"/>
</dbReference>
<dbReference type="Gene3D" id="3.40.1690.10">
    <property type="entry name" value="secretion proteins EscU"/>
    <property type="match status" value="1"/>
</dbReference>
<dbReference type="Proteomes" id="UP000268094">
    <property type="component" value="Unassembled WGS sequence"/>
</dbReference>
<comment type="similarity">
    <text evidence="1">Belongs to the type III secretion exporter family.</text>
</comment>
<proteinExistence type="inferred from homology"/>
<keyword evidence="3" id="KW-0472">Membrane</keyword>
<evidence type="ECO:0000313" key="4">
    <source>
        <dbReference type="EMBL" id="RKG83904.1"/>
    </source>
</evidence>
<dbReference type="InterPro" id="IPR006135">
    <property type="entry name" value="T3SS_substrate_exporter"/>
</dbReference>
<dbReference type="SUPFAM" id="SSF160544">
    <property type="entry name" value="EscU C-terminal domain-like"/>
    <property type="match status" value="1"/>
</dbReference>
<dbReference type="OrthoDB" id="9807950at2"/>
<evidence type="ECO:0000256" key="2">
    <source>
        <dbReference type="SAM" id="MobiDB-lite"/>
    </source>
</evidence>
<dbReference type="EMBL" id="RAVZ01000169">
    <property type="protein sequence ID" value="RKG83904.1"/>
    <property type="molecule type" value="Genomic_DNA"/>
</dbReference>
<keyword evidence="5" id="KW-1185">Reference proteome</keyword>
<protein>
    <submittedName>
        <fullName evidence="4">EscU/YscU/HrcU family type III secretion system export apparatus switch protein</fullName>
    </submittedName>
</protein>
<keyword evidence="3" id="KW-0812">Transmembrane</keyword>
<reference evidence="5" key="1">
    <citation type="submission" date="2018-09" db="EMBL/GenBank/DDBJ databases">
        <authorList>
            <person name="Livingstone P.G."/>
            <person name="Whitworth D.E."/>
        </authorList>
    </citation>
    <scope>NUCLEOTIDE SEQUENCE [LARGE SCALE GENOMIC DNA]</scope>
    <source>
        <strain evidence="5">CA054A</strain>
    </source>
</reference>
<comment type="caution">
    <text evidence="4">The sequence shown here is derived from an EMBL/GenBank/DDBJ whole genome shotgun (WGS) entry which is preliminary data.</text>
</comment>
<feature type="transmembrane region" description="Helical" evidence="3">
    <location>
        <begin position="28"/>
        <end position="46"/>
    </location>
</feature>